<reference evidence="1 2" key="1">
    <citation type="submission" date="2017-09" db="EMBL/GenBank/DDBJ databases">
        <title>Comparative genomics of rhizobia isolated from Phaseolus vulgaris in China.</title>
        <authorList>
            <person name="Tong W."/>
        </authorList>
    </citation>
    <scope>NUCLEOTIDE SEQUENCE [LARGE SCALE GENOMIC DNA]</scope>
    <source>
        <strain evidence="1 2">C5</strain>
    </source>
</reference>
<dbReference type="Proteomes" id="UP000220768">
    <property type="component" value="Unassembled WGS sequence"/>
</dbReference>
<dbReference type="AlphaFoldDB" id="A0A2A6JIC9"/>
<accession>A0A2A6JIC9</accession>
<organism evidence="1 2">
    <name type="scientific">Rhizobium chutanense</name>
    <dbReference type="NCBI Taxonomy" id="2035448"/>
    <lineage>
        <taxon>Bacteria</taxon>
        <taxon>Pseudomonadati</taxon>
        <taxon>Pseudomonadota</taxon>
        <taxon>Alphaproteobacteria</taxon>
        <taxon>Hyphomicrobiales</taxon>
        <taxon>Rhizobiaceae</taxon>
        <taxon>Rhizobium/Agrobacterium group</taxon>
        <taxon>Rhizobium</taxon>
    </lineage>
</organism>
<evidence type="ECO:0000313" key="2">
    <source>
        <dbReference type="Proteomes" id="UP000220768"/>
    </source>
</evidence>
<sequence length="111" mass="12659">MRVAELFTRREDRQPRICIERGTNRQSLFFIPDAIFPSGIDDIVYHSQLHVRPDVTIFLQLRYPIAVAPAIMHVFVCTVDGIAGFILPIECLQIRRATIFRAVSGCDLDQS</sequence>
<evidence type="ECO:0000313" key="1">
    <source>
        <dbReference type="EMBL" id="PDT05752.1"/>
    </source>
</evidence>
<keyword evidence="2" id="KW-1185">Reference proteome</keyword>
<protein>
    <submittedName>
        <fullName evidence="1">Uncharacterized protein</fullName>
    </submittedName>
</protein>
<name>A0A2A6JIC9_9HYPH</name>
<proteinExistence type="predicted"/>
<gene>
    <name evidence="1" type="ORF">CO666_03890</name>
</gene>
<comment type="caution">
    <text evidence="1">The sequence shown here is derived from an EMBL/GenBank/DDBJ whole genome shotgun (WGS) entry which is preliminary data.</text>
</comment>
<dbReference type="EMBL" id="NWSV01000002">
    <property type="protein sequence ID" value="PDT05752.1"/>
    <property type="molecule type" value="Genomic_DNA"/>
</dbReference>